<feature type="domain" description="ATPase AAA-type core" evidence="1">
    <location>
        <begin position="47"/>
        <end position="136"/>
    </location>
</feature>
<dbReference type="Proteomes" id="UP000070700">
    <property type="component" value="Unassembled WGS sequence"/>
</dbReference>
<dbReference type="GO" id="GO:0016887">
    <property type="term" value="F:ATP hydrolysis activity"/>
    <property type="evidence" value="ECO:0007669"/>
    <property type="project" value="InterPro"/>
</dbReference>
<organism evidence="3 4">
    <name type="scientific">Mollisia scopiformis</name>
    <name type="common">Conifer needle endophyte fungus</name>
    <name type="synonym">Phialocephala scopiformis</name>
    <dbReference type="NCBI Taxonomy" id="149040"/>
    <lineage>
        <taxon>Eukaryota</taxon>
        <taxon>Fungi</taxon>
        <taxon>Dikarya</taxon>
        <taxon>Ascomycota</taxon>
        <taxon>Pezizomycotina</taxon>
        <taxon>Leotiomycetes</taxon>
        <taxon>Helotiales</taxon>
        <taxon>Mollisiaceae</taxon>
        <taxon>Mollisia</taxon>
    </lineage>
</organism>
<dbReference type="RefSeq" id="XP_018078181.1">
    <property type="nucleotide sequence ID" value="XM_018216592.1"/>
</dbReference>
<evidence type="ECO:0000313" key="3">
    <source>
        <dbReference type="EMBL" id="KUJ23826.1"/>
    </source>
</evidence>
<dbReference type="Pfam" id="PF00004">
    <property type="entry name" value="AAA"/>
    <property type="match status" value="1"/>
</dbReference>
<dbReference type="SUPFAM" id="SSF52540">
    <property type="entry name" value="P-loop containing nucleoside triphosphate hydrolases"/>
    <property type="match status" value="1"/>
</dbReference>
<dbReference type="GeneID" id="28826318"/>
<dbReference type="Gene3D" id="3.40.50.300">
    <property type="entry name" value="P-loop containing nucleotide triphosphate hydrolases"/>
    <property type="match status" value="1"/>
</dbReference>
<dbReference type="GO" id="GO:0005524">
    <property type="term" value="F:ATP binding"/>
    <property type="evidence" value="ECO:0007669"/>
    <property type="project" value="InterPro"/>
</dbReference>
<dbReference type="PANTHER" id="PTHR46411">
    <property type="entry name" value="FAMILY ATPASE, PUTATIVE-RELATED"/>
    <property type="match status" value="1"/>
</dbReference>
<reference evidence="3 4" key="1">
    <citation type="submission" date="2015-10" db="EMBL/GenBank/DDBJ databases">
        <title>Full genome of DAOMC 229536 Phialocephala scopiformis, a fungal endophyte of spruce producing the potent anti-insectan compound rugulosin.</title>
        <authorList>
            <consortium name="DOE Joint Genome Institute"/>
            <person name="Walker A.K."/>
            <person name="Frasz S.L."/>
            <person name="Seifert K.A."/>
            <person name="Miller J.D."/>
            <person name="Mondo S.J."/>
            <person name="Labutti K."/>
            <person name="Lipzen A."/>
            <person name="Dockter R."/>
            <person name="Kennedy M."/>
            <person name="Grigoriev I.V."/>
            <person name="Spatafora J.W."/>
        </authorList>
    </citation>
    <scope>NUCLEOTIDE SEQUENCE [LARGE SCALE GENOMIC DNA]</scope>
    <source>
        <strain evidence="3 4">CBS 120377</strain>
    </source>
</reference>
<dbReference type="InterPro" id="IPR056599">
    <property type="entry name" value="AAA_lid_fung"/>
</dbReference>
<sequence length="269" mass="31230">MTVVGRNSHHLYAADFIEGKGEGQIILLHGPPGDPIRSQKPIVDIRAETVAEFTERPLLSLSVSDVGTTPQFVENNLKFWMKKARRWGAILLIDEADVYLEERTAQDFQCNSLVSVFLNNLEYYQGILFLTTNRVGVMWYPGFDDQIRVKVWNSMIARLQRDRKDISIPYVLTKYIEKDEDLQRVEWNGREIRNVPANVFDYGLSNSCALAEYQASEEKSTEIELKIDYLDKVVKMSRRFKKYLSEMPDGNIAKKAWQYGKRNDRFKDT</sequence>
<evidence type="ECO:0000259" key="1">
    <source>
        <dbReference type="Pfam" id="PF00004"/>
    </source>
</evidence>
<proteinExistence type="predicted"/>
<dbReference type="STRING" id="149040.A0A194XUL2"/>
<dbReference type="AlphaFoldDB" id="A0A194XUL2"/>
<dbReference type="OrthoDB" id="10042665at2759"/>
<name>A0A194XUL2_MOLSC</name>
<feature type="domain" description="AAA+ ATPase lid" evidence="2">
    <location>
        <begin position="143"/>
        <end position="248"/>
    </location>
</feature>
<dbReference type="KEGG" id="psco:LY89DRAFT_692743"/>
<evidence type="ECO:0000259" key="2">
    <source>
        <dbReference type="Pfam" id="PF23232"/>
    </source>
</evidence>
<dbReference type="EMBL" id="KQ947404">
    <property type="protein sequence ID" value="KUJ23826.1"/>
    <property type="molecule type" value="Genomic_DNA"/>
</dbReference>
<keyword evidence="4" id="KW-1185">Reference proteome</keyword>
<gene>
    <name evidence="3" type="ORF">LY89DRAFT_692743</name>
</gene>
<dbReference type="InterPro" id="IPR027417">
    <property type="entry name" value="P-loop_NTPase"/>
</dbReference>
<evidence type="ECO:0000313" key="4">
    <source>
        <dbReference type="Proteomes" id="UP000070700"/>
    </source>
</evidence>
<protein>
    <recommendedName>
        <fullName evidence="5">ATPase AAA-type core domain-containing protein</fullName>
    </recommendedName>
</protein>
<dbReference type="Pfam" id="PF23232">
    <property type="entry name" value="AAA_lid_13"/>
    <property type="match status" value="1"/>
</dbReference>
<dbReference type="InterPro" id="IPR003959">
    <property type="entry name" value="ATPase_AAA_core"/>
</dbReference>
<dbReference type="PANTHER" id="PTHR46411:SF4">
    <property type="entry name" value="AAA+ ATPASE DOMAIN-CONTAINING PROTEIN"/>
    <property type="match status" value="1"/>
</dbReference>
<accession>A0A194XUL2</accession>
<evidence type="ECO:0008006" key="5">
    <source>
        <dbReference type="Google" id="ProtNLM"/>
    </source>
</evidence>
<dbReference type="InParanoid" id="A0A194XUL2"/>